<dbReference type="InterPro" id="IPR011006">
    <property type="entry name" value="CheY-like_superfamily"/>
</dbReference>
<sequence>MEWLQDDVVSDKAVANSNAKPWKILIVDDDDSVHQVTQLAMKRFEFEQRPVELHSVYSASEAKEKLQSSERYALILLDVVMETEHAGLDLARFIRQDLQNGYSRIILRTGQPGVAPERSVIRDYDIDGYKAKSQLQSQDLELIFYTSLRAYRDICMLQTHRYNLKRLIKAISTITQIGDLVEFTSVVMEELKLVLNMSSANLYIDAPKVFGICQLDEKLQMIEGEVSGIHLFTGSGIDSIPKKHQEYFLRAKQTKQNFIAEDHYVYFHHSQKGLDSILAFQSLQPVKKEAQQLVDLFLGNVVLTFESLLLANSIEETQQLAISLMGGAMESRSKETGSHVIRVGLYAKLLAQLHNQNQAYCDKISLAAQLHDVGKVGVPDLILNKPAKLDADEWEIMKQHTTKGWEILKGTANPVIDMAANIAIDHHERWDGAGYPHAKKQQEISLEGRITAIADVFDALCCRRCYKEPWSMDDAKAEIIKGAGNHFDPNLVALFEAHFNDFKQIYLDRPE</sequence>
<dbReference type="PANTHER" id="PTHR45228">
    <property type="entry name" value="CYCLIC DI-GMP PHOSPHODIESTERASE TM_0186-RELATED"/>
    <property type="match status" value="1"/>
</dbReference>
<dbReference type="GO" id="GO:0008081">
    <property type="term" value="F:phosphoric diester hydrolase activity"/>
    <property type="evidence" value="ECO:0007669"/>
    <property type="project" value="UniProtKB-ARBA"/>
</dbReference>
<dbReference type="SMART" id="SM00448">
    <property type="entry name" value="REC"/>
    <property type="match status" value="1"/>
</dbReference>
<organism evidence="4 5">
    <name type="scientific">Pseudoalteromonas tetraodonis GFC</name>
    <dbReference type="NCBI Taxonomy" id="1315271"/>
    <lineage>
        <taxon>Bacteria</taxon>
        <taxon>Pseudomonadati</taxon>
        <taxon>Pseudomonadota</taxon>
        <taxon>Gammaproteobacteria</taxon>
        <taxon>Alteromonadales</taxon>
        <taxon>Pseudoalteromonadaceae</taxon>
        <taxon>Pseudoalteromonas</taxon>
    </lineage>
</organism>
<dbReference type="PROSITE" id="PS50110">
    <property type="entry name" value="RESPONSE_REGULATORY"/>
    <property type="match status" value="1"/>
</dbReference>
<feature type="domain" description="HD-GYP" evidence="3">
    <location>
        <begin position="314"/>
        <end position="511"/>
    </location>
</feature>
<dbReference type="AlphaFoldDB" id="A0AA37S6M7"/>
<dbReference type="Gene3D" id="3.40.50.2300">
    <property type="match status" value="1"/>
</dbReference>
<keyword evidence="1" id="KW-0597">Phosphoprotein</keyword>
<dbReference type="GO" id="GO:0000160">
    <property type="term" value="P:phosphorelay signal transduction system"/>
    <property type="evidence" value="ECO:0007669"/>
    <property type="project" value="InterPro"/>
</dbReference>
<dbReference type="InterPro" id="IPR052020">
    <property type="entry name" value="Cyclic_di-GMP/3'3'-cGAMP_PDE"/>
</dbReference>
<dbReference type="CDD" id="cd00077">
    <property type="entry name" value="HDc"/>
    <property type="match status" value="1"/>
</dbReference>
<protein>
    <submittedName>
        <fullName evidence="4">3'3'-cGAMP-specific phosphodiesterase 2</fullName>
    </submittedName>
</protein>
<dbReference type="PROSITE" id="PS51832">
    <property type="entry name" value="HD_GYP"/>
    <property type="match status" value="1"/>
</dbReference>
<dbReference type="Pfam" id="PF11849">
    <property type="entry name" value="DUF3369"/>
    <property type="match status" value="1"/>
</dbReference>
<dbReference type="InterPro" id="IPR021800">
    <property type="entry name" value="DUF3369"/>
</dbReference>
<dbReference type="EMBL" id="BSNE01000020">
    <property type="protein sequence ID" value="GLQ04150.1"/>
    <property type="molecule type" value="Genomic_DNA"/>
</dbReference>
<dbReference type="SMART" id="SM00471">
    <property type="entry name" value="HDc"/>
    <property type="match status" value="1"/>
</dbReference>
<dbReference type="SUPFAM" id="SSF52172">
    <property type="entry name" value="CheY-like"/>
    <property type="match status" value="1"/>
</dbReference>
<evidence type="ECO:0000259" key="3">
    <source>
        <dbReference type="PROSITE" id="PS51832"/>
    </source>
</evidence>
<accession>A0AA37S6M7</accession>
<evidence type="ECO:0000313" key="4">
    <source>
        <dbReference type="EMBL" id="GLQ04150.1"/>
    </source>
</evidence>
<reference evidence="4" key="2">
    <citation type="submission" date="2023-01" db="EMBL/GenBank/DDBJ databases">
        <title>Draft genome sequence of Pseudoalteromonas tetraodonis strain NBRC 103034.</title>
        <authorList>
            <person name="Sun Q."/>
            <person name="Mori K."/>
        </authorList>
    </citation>
    <scope>NUCLEOTIDE SEQUENCE</scope>
    <source>
        <strain evidence="4">NBRC 103034</strain>
    </source>
</reference>
<dbReference type="Gene3D" id="1.10.3210.10">
    <property type="entry name" value="Hypothetical protein af1432"/>
    <property type="match status" value="1"/>
</dbReference>
<dbReference type="InterPro" id="IPR003607">
    <property type="entry name" value="HD/PDEase_dom"/>
</dbReference>
<name>A0AA37S6M7_9GAMM</name>
<dbReference type="Proteomes" id="UP001161408">
    <property type="component" value="Unassembled WGS sequence"/>
</dbReference>
<feature type="domain" description="Response regulatory" evidence="2">
    <location>
        <begin position="23"/>
        <end position="147"/>
    </location>
</feature>
<gene>
    <name evidence="4" type="ORF">GCM10007914_30310</name>
</gene>
<feature type="modified residue" description="4-aspartylphosphate" evidence="1">
    <location>
        <position position="78"/>
    </location>
</feature>
<dbReference type="InterPro" id="IPR001789">
    <property type="entry name" value="Sig_transdc_resp-reg_receiver"/>
</dbReference>
<dbReference type="Pfam" id="PF13487">
    <property type="entry name" value="HD_5"/>
    <property type="match status" value="1"/>
</dbReference>
<dbReference type="InterPro" id="IPR037522">
    <property type="entry name" value="HD_GYP_dom"/>
</dbReference>
<reference evidence="4" key="1">
    <citation type="journal article" date="2014" name="Int. J. Syst. Evol. Microbiol.">
        <title>Complete genome sequence of Corynebacterium casei LMG S-19264T (=DSM 44701T), isolated from a smear-ripened cheese.</title>
        <authorList>
            <consortium name="US DOE Joint Genome Institute (JGI-PGF)"/>
            <person name="Walter F."/>
            <person name="Albersmeier A."/>
            <person name="Kalinowski J."/>
            <person name="Ruckert C."/>
        </authorList>
    </citation>
    <scope>NUCLEOTIDE SEQUENCE</scope>
    <source>
        <strain evidence="4">NBRC 103034</strain>
    </source>
</reference>
<proteinExistence type="predicted"/>
<comment type="caution">
    <text evidence="4">The sequence shown here is derived from an EMBL/GenBank/DDBJ whole genome shotgun (WGS) entry which is preliminary data.</text>
</comment>
<dbReference type="GeneID" id="99695772"/>
<dbReference type="SUPFAM" id="SSF109604">
    <property type="entry name" value="HD-domain/PDEase-like"/>
    <property type="match status" value="1"/>
</dbReference>
<dbReference type="RefSeq" id="WP_033103016.1">
    <property type="nucleotide sequence ID" value="NZ_BJXY01000008.1"/>
</dbReference>
<evidence type="ECO:0000259" key="2">
    <source>
        <dbReference type="PROSITE" id="PS50110"/>
    </source>
</evidence>
<evidence type="ECO:0000313" key="5">
    <source>
        <dbReference type="Proteomes" id="UP001161408"/>
    </source>
</evidence>
<evidence type="ECO:0000256" key="1">
    <source>
        <dbReference type="PROSITE-ProRule" id="PRU00169"/>
    </source>
</evidence>
<dbReference type="PANTHER" id="PTHR45228:SF9">
    <property type="entry name" value="3'3'-CGAMP-SPECIFIC PHOSPHODIESTERASE 2"/>
    <property type="match status" value="1"/>
</dbReference>
<keyword evidence="5" id="KW-1185">Reference proteome</keyword>